<dbReference type="PANTHER" id="PTHR47542:SF2">
    <property type="entry name" value="ACYL-COA N-ACYLTRANSFERASES (NAT) SUPERFAMILY PROTEIN"/>
    <property type="match status" value="1"/>
</dbReference>
<feature type="region of interest" description="Disordered" evidence="1">
    <location>
        <begin position="23"/>
        <end position="52"/>
    </location>
</feature>
<dbReference type="CDD" id="cd04301">
    <property type="entry name" value="NAT_SF"/>
    <property type="match status" value="1"/>
</dbReference>
<evidence type="ECO:0000256" key="1">
    <source>
        <dbReference type="SAM" id="MobiDB-lite"/>
    </source>
</evidence>
<dbReference type="InterPro" id="IPR000182">
    <property type="entry name" value="GNAT_dom"/>
</dbReference>
<name>A0AB34ILA6_PRYPA</name>
<keyword evidence="4" id="KW-1185">Reference proteome</keyword>
<evidence type="ECO:0000313" key="3">
    <source>
        <dbReference type="EMBL" id="KAL1500106.1"/>
    </source>
</evidence>
<sequence length="245" mass="26796">MRRRLLPLPPPLLLPLRSTAFLRPQRPDLGASPPPLRSPRPPREPTPRSRADQTICWRSATQIVSAVLRGVAMRPDELPARPPRSVYSAETLDPPTLEQLLRIEEEAFPPCERLGGALMQHHATLRSSGVLLAEVGGAVAGYLLHSRTAEAGLIAKFAVGAEFRRQGVGSALLKQGILELQGSSRRGGPKEIMLHVDPSRAGAVKLYEAIGFERHELLPAYYADQRDAIVMKLRVLAPAAELSQE</sequence>
<evidence type="ECO:0000259" key="2">
    <source>
        <dbReference type="PROSITE" id="PS51186"/>
    </source>
</evidence>
<dbReference type="Pfam" id="PF00583">
    <property type="entry name" value="Acetyltransf_1"/>
    <property type="match status" value="1"/>
</dbReference>
<dbReference type="Gene3D" id="3.40.630.30">
    <property type="match status" value="1"/>
</dbReference>
<dbReference type="PANTHER" id="PTHR47542">
    <property type="entry name" value="ACYL-COA N-ACYLTRANSFERASES (NAT) SUPERFAMILY PROTEIN"/>
    <property type="match status" value="1"/>
</dbReference>
<dbReference type="SUPFAM" id="SSF55729">
    <property type="entry name" value="Acyl-CoA N-acyltransferases (Nat)"/>
    <property type="match status" value="1"/>
</dbReference>
<dbReference type="EMBL" id="JBGBPQ010000024">
    <property type="protein sequence ID" value="KAL1500106.1"/>
    <property type="molecule type" value="Genomic_DNA"/>
</dbReference>
<comment type="caution">
    <text evidence="3">The sequence shown here is derived from an EMBL/GenBank/DDBJ whole genome shotgun (WGS) entry which is preliminary data.</text>
</comment>
<reference evidence="3 4" key="1">
    <citation type="journal article" date="2024" name="Science">
        <title>Giant polyketide synthase enzymes in the biosynthesis of giant marine polyether toxins.</title>
        <authorList>
            <person name="Fallon T.R."/>
            <person name="Shende V.V."/>
            <person name="Wierzbicki I.H."/>
            <person name="Pendleton A.L."/>
            <person name="Watervoot N.F."/>
            <person name="Auber R.P."/>
            <person name="Gonzalez D.J."/>
            <person name="Wisecaver J.H."/>
            <person name="Moore B.S."/>
        </authorList>
    </citation>
    <scope>NUCLEOTIDE SEQUENCE [LARGE SCALE GENOMIC DNA]</scope>
    <source>
        <strain evidence="3 4">12B1</strain>
    </source>
</reference>
<proteinExistence type="predicted"/>
<feature type="compositionally biased region" description="Basic and acidic residues" evidence="1">
    <location>
        <begin position="41"/>
        <end position="51"/>
    </location>
</feature>
<organism evidence="3 4">
    <name type="scientific">Prymnesium parvum</name>
    <name type="common">Toxic golden alga</name>
    <dbReference type="NCBI Taxonomy" id="97485"/>
    <lineage>
        <taxon>Eukaryota</taxon>
        <taxon>Haptista</taxon>
        <taxon>Haptophyta</taxon>
        <taxon>Prymnesiophyceae</taxon>
        <taxon>Prymnesiales</taxon>
        <taxon>Prymnesiaceae</taxon>
        <taxon>Prymnesium</taxon>
    </lineage>
</organism>
<gene>
    <name evidence="3" type="ORF">AB1Y20_012779</name>
</gene>
<dbReference type="AlphaFoldDB" id="A0AB34ILA6"/>
<accession>A0AB34ILA6</accession>
<dbReference type="GO" id="GO:0016747">
    <property type="term" value="F:acyltransferase activity, transferring groups other than amino-acyl groups"/>
    <property type="evidence" value="ECO:0007669"/>
    <property type="project" value="InterPro"/>
</dbReference>
<dbReference type="InterPro" id="IPR016181">
    <property type="entry name" value="Acyl_CoA_acyltransferase"/>
</dbReference>
<protein>
    <recommendedName>
        <fullName evidence="2">N-acetyltransferase domain-containing protein</fullName>
    </recommendedName>
</protein>
<feature type="domain" description="N-acetyltransferase" evidence="2">
    <location>
        <begin position="87"/>
        <end position="236"/>
    </location>
</feature>
<dbReference type="Proteomes" id="UP001515480">
    <property type="component" value="Unassembled WGS sequence"/>
</dbReference>
<evidence type="ECO:0000313" key="4">
    <source>
        <dbReference type="Proteomes" id="UP001515480"/>
    </source>
</evidence>
<dbReference type="PROSITE" id="PS51186">
    <property type="entry name" value="GNAT"/>
    <property type="match status" value="1"/>
</dbReference>